<organism evidence="10 11">
    <name type="scientific">Leuconostoc suionicum</name>
    <dbReference type="NCBI Taxonomy" id="1511761"/>
    <lineage>
        <taxon>Bacteria</taxon>
        <taxon>Bacillati</taxon>
        <taxon>Bacillota</taxon>
        <taxon>Bacilli</taxon>
        <taxon>Lactobacillales</taxon>
        <taxon>Lactobacillaceae</taxon>
        <taxon>Leuconostoc</taxon>
    </lineage>
</organism>
<dbReference type="PANTHER" id="PTHR30287:SF1">
    <property type="entry name" value="INNER MEMBRANE PROTEIN"/>
    <property type="match status" value="1"/>
</dbReference>
<keyword evidence="6" id="KW-0175">Coiled coil</keyword>
<keyword evidence="2" id="KW-1003">Cell membrane</keyword>
<dbReference type="AlphaFoldDB" id="A0A2N9K9L1"/>
<dbReference type="PANTHER" id="PTHR30287">
    <property type="entry name" value="MEMBRANE COMPONENT OF PREDICTED ABC SUPERFAMILY METABOLITE UPTAKE TRANSPORTER"/>
    <property type="match status" value="1"/>
</dbReference>
<evidence type="ECO:0000259" key="8">
    <source>
        <dbReference type="Pfam" id="PF02687"/>
    </source>
</evidence>
<accession>A0A2N9K9L1</accession>
<dbReference type="RefSeq" id="WP_105299586.1">
    <property type="nucleotide sequence ID" value="NZ_OKQR01000001.1"/>
</dbReference>
<name>A0A2N9K9L1_9LACO</name>
<keyword evidence="3 7" id="KW-0812">Transmembrane</keyword>
<evidence type="ECO:0000256" key="5">
    <source>
        <dbReference type="ARBA" id="ARBA00023136"/>
    </source>
</evidence>
<keyword evidence="12" id="KW-1185">Reference proteome</keyword>
<dbReference type="InterPro" id="IPR003838">
    <property type="entry name" value="ABC3_permease_C"/>
</dbReference>
<reference evidence="9 12" key="2">
    <citation type="submission" date="2018-02" db="EMBL/GenBank/DDBJ databases">
        <authorList>
            <person name="Rodrigo-Torres L."/>
            <person name="Arahal R. D."/>
            <person name="Lucena T."/>
        </authorList>
    </citation>
    <scope>NUCLEOTIDE SEQUENCE [LARGE SCALE GENOMIC DNA]</scope>
    <source>
        <strain evidence="9 12">CECT 8486</strain>
    </source>
</reference>
<dbReference type="EMBL" id="OKQU01000001">
    <property type="protein sequence ID" value="SPE06707.1"/>
    <property type="molecule type" value="Genomic_DNA"/>
</dbReference>
<keyword evidence="4 7" id="KW-1133">Transmembrane helix</keyword>
<evidence type="ECO:0000256" key="6">
    <source>
        <dbReference type="SAM" id="Coils"/>
    </source>
</evidence>
<evidence type="ECO:0000313" key="10">
    <source>
        <dbReference type="EMBL" id="SPE06707.1"/>
    </source>
</evidence>
<feature type="transmembrane region" description="Helical" evidence="7">
    <location>
        <begin position="727"/>
        <end position="746"/>
    </location>
</feature>
<keyword evidence="5 7" id="KW-0472">Membrane</keyword>
<dbReference type="Proteomes" id="UP000239237">
    <property type="component" value="Unassembled WGS sequence"/>
</dbReference>
<dbReference type="InterPro" id="IPR038766">
    <property type="entry name" value="Membrane_comp_ABC_pdt"/>
</dbReference>
<evidence type="ECO:0000256" key="4">
    <source>
        <dbReference type="ARBA" id="ARBA00022989"/>
    </source>
</evidence>
<feature type="transmembrane region" description="Helical" evidence="7">
    <location>
        <begin position="420"/>
        <end position="445"/>
    </location>
</feature>
<evidence type="ECO:0000256" key="7">
    <source>
        <dbReference type="SAM" id="Phobius"/>
    </source>
</evidence>
<dbReference type="Proteomes" id="UP000237923">
    <property type="component" value="Unassembled WGS sequence"/>
</dbReference>
<evidence type="ECO:0000313" key="9">
    <source>
        <dbReference type="EMBL" id="SPD91482.1"/>
    </source>
</evidence>
<dbReference type="Pfam" id="PF02687">
    <property type="entry name" value="FtsX"/>
    <property type="match status" value="2"/>
</dbReference>
<comment type="subcellular location">
    <subcellularLocation>
        <location evidence="1">Cell membrane</location>
        <topology evidence="1">Multi-pass membrane protein</topology>
    </subcellularLocation>
</comment>
<feature type="domain" description="ABC3 transporter permease C-terminal" evidence="8">
    <location>
        <begin position="730"/>
        <end position="843"/>
    </location>
</feature>
<proteinExistence type="predicted"/>
<feature type="transmembrane region" description="Helical" evidence="7">
    <location>
        <begin position="498"/>
        <end position="518"/>
    </location>
</feature>
<dbReference type="EMBL" id="OKQR01000001">
    <property type="protein sequence ID" value="SPD91482.1"/>
    <property type="molecule type" value="Genomic_DNA"/>
</dbReference>
<evidence type="ECO:0000256" key="2">
    <source>
        <dbReference type="ARBA" id="ARBA00022475"/>
    </source>
</evidence>
<evidence type="ECO:0000256" key="1">
    <source>
        <dbReference type="ARBA" id="ARBA00004651"/>
    </source>
</evidence>
<feature type="coiled-coil region" evidence="6">
    <location>
        <begin position="245"/>
        <end position="295"/>
    </location>
</feature>
<evidence type="ECO:0000313" key="12">
    <source>
        <dbReference type="Proteomes" id="UP000239237"/>
    </source>
</evidence>
<feature type="transmembrane region" description="Helical" evidence="7">
    <location>
        <begin position="377"/>
        <end position="400"/>
    </location>
</feature>
<reference evidence="10 11" key="1">
    <citation type="submission" date="2018-02" db="EMBL/GenBank/DDBJ databases">
        <authorList>
            <person name="Cohen D.B."/>
            <person name="Kent A.D."/>
        </authorList>
    </citation>
    <scope>NUCLEOTIDE SEQUENCE [LARGE SCALE GENOMIC DNA]</scope>
    <source>
        <strain evidence="10 11">CECT 9216</strain>
    </source>
</reference>
<feature type="transmembrane region" description="Helical" evidence="7">
    <location>
        <begin position="818"/>
        <end position="839"/>
    </location>
</feature>
<gene>
    <name evidence="9" type="ORF">LES8486_00462</name>
    <name evidence="10" type="ORF">LES9216_00609</name>
</gene>
<evidence type="ECO:0000256" key="3">
    <source>
        <dbReference type="ARBA" id="ARBA00022692"/>
    </source>
</evidence>
<protein>
    <submittedName>
        <fullName evidence="10">FtsX-like permease family protein</fullName>
    </submittedName>
</protein>
<feature type="domain" description="ABC3 transporter permease C-terminal" evidence="8">
    <location>
        <begin position="332"/>
        <end position="448"/>
    </location>
</feature>
<feature type="transmembrane region" description="Helical" evidence="7">
    <location>
        <begin position="781"/>
        <end position="806"/>
    </location>
</feature>
<sequence length="856" mass="95998">MSKINVNILRELKSSKARFFSITLLLALSVFVFVGLKSTTPDMQKTMRSLYDKSILADAQLENSIGFSDSEIESIEKDNTVQTVAKSFQTNALTSNNKYVLNVISNPEKMSKLVLKQGHLPKKNNEIVLGEQLKHVYTVGQKINIKNNDNLKLKQYKIVGFATSSVYMKKNNLGQTNWGSGQIDAFAVVKQSVFTTTEPNILQIQFKNLQGSAYQDKYEFNLRHKVSHIQTLLNSLSSKRRNDLLDSINEKINQAQEAQTALEKQKSLISDDANLEVLSNKQKDLSTQINHAENQKNTINQLNYTAQSRGQFAVGYNDMGSDANRIKGLSNTFPIFFFAVALMVSFTVMRRMVEEKRIEIGTLKALGYSNHKISSEFYLYAGLTSVVGTIVGAGLGLIILPKVIFNSFAANYVLNDVQLTWQFLPVCIAFGLTLLSTVFAVFLAIRPLLPQQAATLMIPKAPTTAKKILLERITWLWNKLSFSHKVTARNIFRYKGRMWMTILGVAGSTAMLITGFGMQQSLNKMVPVQYGTITHYELLGVFNNKANNSDDYIQKVKSDKNISSYKSVYFENVTVAVPHIQDLQNVPIIVTNNNNLSEFISLKSKNNDNINLKSDGITISSKLAKIQKLNVGDYFTVKDAQQNQYKVKIANITKNYTGHAVYMSHTYYQKVFHKNYDTNAYLIRLTNSKKSNLVSKRLNKVSSSVTVIKSDETKETISNILKSLTKVVWVIVIVSALLAFIVLYTLTNINVSERIRELSTIKVLGFYPKEVLGYIYRETTILTLVGLIVGCVGGIFVHSYLMTIITPENVLSVPGISWHIYAIATLLIALFTGLVAILMKRKIDAVDMLEALKSVD</sequence>
<evidence type="ECO:0000313" key="11">
    <source>
        <dbReference type="Proteomes" id="UP000237923"/>
    </source>
</evidence>
<dbReference type="GO" id="GO:0005886">
    <property type="term" value="C:plasma membrane"/>
    <property type="evidence" value="ECO:0007669"/>
    <property type="project" value="UniProtKB-SubCell"/>
</dbReference>
<feature type="transmembrane region" description="Helical" evidence="7">
    <location>
        <begin position="332"/>
        <end position="349"/>
    </location>
</feature>